<evidence type="ECO:0000256" key="2">
    <source>
        <dbReference type="SAM" id="SignalP"/>
    </source>
</evidence>
<dbReference type="InParanoid" id="K1XVG5"/>
<protein>
    <recommendedName>
        <fullName evidence="5">Amidoligase enzyme</fullName>
    </recommendedName>
</protein>
<name>K1XVG5_MARBU</name>
<dbReference type="PANTHER" id="PTHR36847:SF1">
    <property type="entry name" value="AMIDOLIGASE ENZYME"/>
    <property type="match status" value="1"/>
</dbReference>
<dbReference type="KEGG" id="mbe:MBM_05123"/>
<feature type="region of interest" description="Disordered" evidence="1">
    <location>
        <begin position="22"/>
        <end position="45"/>
    </location>
</feature>
<feature type="compositionally biased region" description="Basic and acidic residues" evidence="1">
    <location>
        <begin position="447"/>
        <end position="459"/>
    </location>
</feature>
<feature type="region of interest" description="Disordered" evidence="1">
    <location>
        <begin position="441"/>
        <end position="476"/>
    </location>
</feature>
<dbReference type="AlphaFoldDB" id="K1XVG5"/>
<keyword evidence="4" id="KW-1185">Reference proteome</keyword>
<evidence type="ECO:0000313" key="4">
    <source>
        <dbReference type="Proteomes" id="UP000006753"/>
    </source>
</evidence>
<proteinExistence type="predicted"/>
<reference evidence="3 4" key="1">
    <citation type="journal article" date="2012" name="BMC Genomics">
        <title>Sequencing the genome of Marssonina brunnea reveals fungus-poplar co-evolution.</title>
        <authorList>
            <person name="Zhu S."/>
            <person name="Cao Y.-Z."/>
            <person name="Jiang C."/>
            <person name="Tan B.-Y."/>
            <person name="Wang Z."/>
            <person name="Feng S."/>
            <person name="Zhang L."/>
            <person name="Su X.-H."/>
            <person name="Brejova B."/>
            <person name="Vinar T."/>
            <person name="Xu M."/>
            <person name="Wang M.-X."/>
            <person name="Zhang S.-G."/>
            <person name="Huang M.-R."/>
            <person name="Wu R."/>
            <person name="Zhou Y."/>
        </authorList>
    </citation>
    <scope>NUCLEOTIDE SEQUENCE [LARGE SCALE GENOMIC DNA]</scope>
    <source>
        <strain evidence="3 4">MB_m1</strain>
    </source>
</reference>
<dbReference type="PANTHER" id="PTHR36847">
    <property type="entry name" value="AMIDOLIGASE ENZYME"/>
    <property type="match status" value="1"/>
</dbReference>
<accession>K1XVG5</accession>
<dbReference type="Pfam" id="PF12224">
    <property type="entry name" value="Amidoligase_2"/>
    <property type="match status" value="1"/>
</dbReference>
<feature type="compositionally biased region" description="Polar residues" evidence="1">
    <location>
        <begin position="25"/>
        <end position="44"/>
    </location>
</feature>
<dbReference type="OrthoDB" id="412402at2759"/>
<organism evidence="3 4">
    <name type="scientific">Marssonina brunnea f. sp. multigermtubi (strain MB_m1)</name>
    <name type="common">Marssonina leaf spot fungus</name>
    <dbReference type="NCBI Taxonomy" id="1072389"/>
    <lineage>
        <taxon>Eukaryota</taxon>
        <taxon>Fungi</taxon>
        <taxon>Dikarya</taxon>
        <taxon>Ascomycota</taxon>
        <taxon>Pezizomycotina</taxon>
        <taxon>Leotiomycetes</taxon>
        <taxon>Helotiales</taxon>
        <taxon>Drepanopezizaceae</taxon>
        <taxon>Drepanopeziza</taxon>
    </lineage>
</organism>
<sequence>MSTPFTFGIEIELAVALLVEGQDNPDPSETRTQTDNPNDLSKSIRNGKFQAPTAVIYYRPRVQLKFIRVMEEAGFQVNPFDTSRQETTKWTVVGDISIHHPPQSPIPGESVETDEYSWIGVEIKSPALLMTQDSLDEVQKLCLLLPTHFKLITNSTCGLHVHVGHGQKGFTTSNVTRIIAFLYAFEPQLDTLHPLHRYNNAYAKSMRDRCNFVRQFQEQFSEEPTTLAVITKILSLHKGKSPRHFRRALTRLVQIDGNGKNGAYNFNGVSDNPDRVPEDRPTIEFRQHEGTLDGVRIAAWIRALTGLLDFVESEDYDSLVDLLTTVSLAEKWTKRGDGKDTEREAEMGPALADGPFTIIELFQHCGMDHAATYYGDKVYKHNIPPRRVFNDQNTGPYKWTCTSGFNRLSGEEKESYRNRRRHFYKLQVVKSAAKLAGDEWSFDEDDKDRWPEHQRKVDWDSGSGSGSGSGSSTTDD</sequence>
<dbReference type="Proteomes" id="UP000006753">
    <property type="component" value="Unassembled WGS sequence"/>
</dbReference>
<evidence type="ECO:0008006" key="5">
    <source>
        <dbReference type="Google" id="ProtNLM"/>
    </source>
</evidence>
<keyword evidence="2" id="KW-0732">Signal</keyword>
<gene>
    <name evidence="3" type="ORF">MBM_05123</name>
</gene>
<dbReference type="InterPro" id="IPR022025">
    <property type="entry name" value="Amidoligase_2"/>
</dbReference>
<evidence type="ECO:0000313" key="3">
    <source>
        <dbReference type="EMBL" id="EKD16654.1"/>
    </source>
</evidence>
<evidence type="ECO:0000256" key="1">
    <source>
        <dbReference type="SAM" id="MobiDB-lite"/>
    </source>
</evidence>
<dbReference type="eggNOG" id="ENOG502SUNA">
    <property type="taxonomic scope" value="Eukaryota"/>
</dbReference>
<dbReference type="EMBL" id="JH921438">
    <property type="protein sequence ID" value="EKD16654.1"/>
    <property type="molecule type" value="Genomic_DNA"/>
</dbReference>
<dbReference type="OMA" id="RDICENP"/>
<feature type="signal peptide" evidence="2">
    <location>
        <begin position="1"/>
        <end position="21"/>
    </location>
</feature>
<feature type="chain" id="PRO_5003853252" description="Amidoligase enzyme" evidence="2">
    <location>
        <begin position="22"/>
        <end position="476"/>
    </location>
</feature>
<dbReference type="HOGENOM" id="CLU_045425_1_0_1"/>